<protein>
    <recommendedName>
        <fullName evidence="3">Chemokine interleukin-8-like domain-containing protein</fullName>
    </recommendedName>
</protein>
<keyword evidence="5" id="KW-1185">Reference proteome</keyword>
<dbReference type="GeneTree" id="ENSGT00940000177703"/>
<dbReference type="InterPro" id="IPR036048">
    <property type="entry name" value="Interleukin_8-like_sf"/>
</dbReference>
<feature type="signal peptide" evidence="2">
    <location>
        <begin position="1"/>
        <end position="36"/>
    </location>
</feature>
<dbReference type="GO" id="GO:0005615">
    <property type="term" value="C:extracellular space"/>
    <property type="evidence" value="ECO:0007669"/>
    <property type="project" value="UniProtKB-KW"/>
</dbReference>
<keyword evidence="1" id="KW-0202">Cytokine</keyword>
<evidence type="ECO:0000256" key="2">
    <source>
        <dbReference type="SAM" id="SignalP"/>
    </source>
</evidence>
<dbReference type="Pfam" id="PF00048">
    <property type="entry name" value="IL8"/>
    <property type="match status" value="1"/>
</dbReference>
<keyword evidence="2" id="KW-0732">Signal</keyword>
<dbReference type="Proteomes" id="UP000265020">
    <property type="component" value="Unassembled WGS sequence"/>
</dbReference>
<evidence type="ECO:0000313" key="5">
    <source>
        <dbReference type="Proteomes" id="UP000265020"/>
    </source>
</evidence>
<dbReference type="GO" id="GO:0008009">
    <property type="term" value="F:chemokine activity"/>
    <property type="evidence" value="ECO:0007669"/>
    <property type="project" value="InterPro"/>
</dbReference>
<evidence type="ECO:0000259" key="3">
    <source>
        <dbReference type="Pfam" id="PF00048"/>
    </source>
</evidence>
<dbReference type="AlphaFoldDB" id="A0A3Q2GJQ5"/>
<proteinExistence type="predicted"/>
<reference evidence="4" key="1">
    <citation type="submission" date="2025-08" db="UniProtKB">
        <authorList>
            <consortium name="Ensembl"/>
        </authorList>
    </citation>
    <scope>IDENTIFICATION</scope>
</reference>
<dbReference type="InterPro" id="IPR001811">
    <property type="entry name" value="Chemokine_IL8-like_dom"/>
</dbReference>
<dbReference type="Ensembl" id="ENSCVAT00000018855.1">
    <property type="protein sequence ID" value="ENSCVAP00000027625.1"/>
    <property type="gene ID" value="ENSCVAG00000014093.1"/>
</dbReference>
<accession>A0A3Q2GJQ5</accession>
<dbReference type="SUPFAM" id="SSF54117">
    <property type="entry name" value="Interleukin 8-like chemokines"/>
    <property type="match status" value="1"/>
</dbReference>
<sequence length="107" mass="11930">MGPSLLAPWWGGWISWIGPSLALLLCGSLWASGVLAHYPTGKNRPCCFSVTKNDLSSKVVGTFFYDTPGRRPCVRAVIFNTEKGPICVDHNEQWVKKCKFSFLNRNP</sequence>
<dbReference type="OMA" id="CVHAIIF"/>
<feature type="chain" id="PRO_5018672920" description="Chemokine interleukin-8-like domain-containing protein" evidence="2">
    <location>
        <begin position="37"/>
        <end position="107"/>
    </location>
</feature>
<organism evidence="4 5">
    <name type="scientific">Cyprinodon variegatus</name>
    <name type="common">Sheepshead minnow</name>
    <dbReference type="NCBI Taxonomy" id="28743"/>
    <lineage>
        <taxon>Eukaryota</taxon>
        <taxon>Metazoa</taxon>
        <taxon>Chordata</taxon>
        <taxon>Craniata</taxon>
        <taxon>Vertebrata</taxon>
        <taxon>Euteleostomi</taxon>
        <taxon>Actinopterygii</taxon>
        <taxon>Neopterygii</taxon>
        <taxon>Teleostei</taxon>
        <taxon>Neoteleostei</taxon>
        <taxon>Acanthomorphata</taxon>
        <taxon>Ovalentaria</taxon>
        <taxon>Atherinomorphae</taxon>
        <taxon>Cyprinodontiformes</taxon>
        <taxon>Cyprinodontidae</taxon>
        <taxon>Cyprinodon</taxon>
    </lineage>
</organism>
<reference evidence="4" key="2">
    <citation type="submission" date="2025-09" db="UniProtKB">
        <authorList>
            <consortium name="Ensembl"/>
        </authorList>
    </citation>
    <scope>IDENTIFICATION</scope>
</reference>
<name>A0A3Q2GJQ5_CYPVA</name>
<dbReference type="Gene3D" id="2.40.50.40">
    <property type="match status" value="1"/>
</dbReference>
<feature type="domain" description="Chemokine interleukin-8-like" evidence="3">
    <location>
        <begin position="46"/>
        <end position="98"/>
    </location>
</feature>
<evidence type="ECO:0000256" key="1">
    <source>
        <dbReference type="ARBA" id="ARBA00022514"/>
    </source>
</evidence>
<dbReference type="CDD" id="cd00169">
    <property type="entry name" value="Chemokine"/>
    <property type="match status" value="1"/>
</dbReference>
<dbReference type="GO" id="GO:0006955">
    <property type="term" value="P:immune response"/>
    <property type="evidence" value="ECO:0007669"/>
    <property type="project" value="InterPro"/>
</dbReference>
<evidence type="ECO:0000313" key="4">
    <source>
        <dbReference type="Ensembl" id="ENSCVAP00000027625.1"/>
    </source>
</evidence>